<name>A0A1L7CSD7_9CORY</name>
<dbReference type="AlphaFoldDB" id="A0A1L7CSD7"/>
<dbReference type="RefSeq" id="WP_075663746.1">
    <property type="nucleotide sequence ID" value="NZ_CP009247.1"/>
</dbReference>
<protein>
    <submittedName>
        <fullName evidence="1">Uncharacterized protein</fullName>
    </submittedName>
</protein>
<keyword evidence="2" id="KW-1185">Reference proteome</keyword>
<reference evidence="1 2" key="1">
    <citation type="submission" date="2014-08" db="EMBL/GenBank/DDBJ databases">
        <title>Complete genome sequence of Corynebacterium frankenforstense ST18(T) (=DSM 45800(T)), isolated from raw cow milk.</title>
        <authorList>
            <person name="Ruckert C."/>
            <person name="Albersmeier A."/>
            <person name="Winkler A."/>
            <person name="Lipski A."/>
            <person name="Kalinowski J."/>
        </authorList>
    </citation>
    <scope>NUCLEOTIDE SEQUENCE [LARGE SCALE GENOMIC DNA]</scope>
    <source>
        <strain evidence="1 2">ST18</strain>
    </source>
</reference>
<dbReference type="OrthoDB" id="9895335at2"/>
<dbReference type="EMBL" id="CP009247">
    <property type="protein sequence ID" value="APT88756.1"/>
    <property type="molecule type" value="Genomic_DNA"/>
</dbReference>
<dbReference type="Proteomes" id="UP000185434">
    <property type="component" value="Chromosome"/>
</dbReference>
<accession>A0A1L7CSD7</accession>
<organism evidence="1 2">
    <name type="scientific">Corynebacterium frankenforstense DSM 45800</name>
    <dbReference type="NCBI Taxonomy" id="1437875"/>
    <lineage>
        <taxon>Bacteria</taxon>
        <taxon>Bacillati</taxon>
        <taxon>Actinomycetota</taxon>
        <taxon>Actinomycetes</taxon>
        <taxon>Mycobacteriales</taxon>
        <taxon>Corynebacteriaceae</taxon>
        <taxon>Corynebacterium</taxon>
    </lineage>
</organism>
<sequence length="155" mass="16381">MSFDNTTLTPVDRQRIAETLLSLGEAPAPEGDKGVTLIHDARRIHALVLETVVIVACERAVEDLEVSEAEPLALAANRFISGTFSAKAVVRRTPPDPQKPEAGPVTTLRTEAMLIASPGITDAQLADALPKMISEVAAAQDEVVKDAGAIMRATS</sequence>
<dbReference type="KEGG" id="cfk:CFRA_05330"/>
<evidence type="ECO:0000313" key="2">
    <source>
        <dbReference type="Proteomes" id="UP000185434"/>
    </source>
</evidence>
<proteinExistence type="predicted"/>
<gene>
    <name evidence="1" type="ORF">CFRA_05330</name>
</gene>
<evidence type="ECO:0000313" key="1">
    <source>
        <dbReference type="EMBL" id="APT88756.1"/>
    </source>
</evidence>